<keyword evidence="1" id="KW-0051">Antiviral defense</keyword>
<dbReference type="NCBIfam" id="TIGR02593">
    <property type="entry name" value="CRISPR_cas5"/>
    <property type="match status" value="1"/>
</dbReference>
<dbReference type="GO" id="GO:0043571">
    <property type="term" value="P:maintenance of CRISPR repeat elements"/>
    <property type="evidence" value="ECO:0007669"/>
    <property type="project" value="InterPro"/>
</dbReference>
<gene>
    <name evidence="2" type="ORF">SAMN00017477_2208</name>
</gene>
<organism evidence="2 3">
    <name type="scientific">Peptoniphilus asaccharolyticus DSM 20463</name>
    <dbReference type="NCBI Taxonomy" id="573058"/>
    <lineage>
        <taxon>Bacteria</taxon>
        <taxon>Bacillati</taxon>
        <taxon>Bacillota</taxon>
        <taxon>Tissierellia</taxon>
        <taxon>Tissierellales</taxon>
        <taxon>Peptoniphilaceae</taxon>
        <taxon>Peptoniphilus</taxon>
    </lineage>
</organism>
<dbReference type="AlphaFoldDB" id="A0A1W1VLV0"/>
<accession>A0A1W1VLV0</accession>
<dbReference type="RefSeq" id="WP_084231687.1">
    <property type="nucleotide sequence ID" value="NZ_FWWR01000017.1"/>
</dbReference>
<dbReference type="OrthoDB" id="9782505at2"/>
<evidence type="ECO:0000313" key="3">
    <source>
        <dbReference type="Proteomes" id="UP000192368"/>
    </source>
</evidence>
<dbReference type="Proteomes" id="UP000192368">
    <property type="component" value="Unassembled WGS sequence"/>
</dbReference>
<reference evidence="3" key="1">
    <citation type="submission" date="2017-04" db="EMBL/GenBank/DDBJ databases">
        <authorList>
            <person name="Varghese N."/>
            <person name="Submissions S."/>
        </authorList>
    </citation>
    <scope>NUCLEOTIDE SEQUENCE [LARGE SCALE GENOMIC DNA]</scope>
    <source>
        <strain evidence="3">DSM 20463</strain>
    </source>
</reference>
<name>A0A1W1VLV0_PEPAS</name>
<dbReference type="Pfam" id="PF09704">
    <property type="entry name" value="Cas_Cas5d"/>
    <property type="match status" value="1"/>
</dbReference>
<dbReference type="InterPro" id="IPR013422">
    <property type="entry name" value="CRISPR-assoc_prot_Cas5_N"/>
</dbReference>
<dbReference type="STRING" id="573058.SAMN00017477_2208"/>
<keyword evidence="3" id="KW-1185">Reference proteome</keyword>
<evidence type="ECO:0000313" key="2">
    <source>
        <dbReference type="EMBL" id="SMB94296.1"/>
    </source>
</evidence>
<proteinExistence type="predicted"/>
<dbReference type="InterPro" id="IPR021124">
    <property type="entry name" value="CRISPR-assoc_prot_Cas5"/>
</dbReference>
<sequence length="264" mass="30863">MRAIKMVAFQDLVNYRKPMSFQIKESYPLPPYSTIIGMVHNLCKYESYIPMKVSVQGKYVSKTNDLYTRYEFNNGTKFEKGRHNINVDGYGVAQGISTAELLSQMELIIHIVPEDQEIVQEIYSSLKTPWEYPSLGRREDLLNIKSVEIVDIIERKLEREEYLENDYYAYVPLKYIHYNGESYEESLYNSFENILIEDSAFSTIQSGTKMLINKDYFLENYGTNKNIKNIRLWNKVEVIYTSKIIATNEGKKCEDSEGQFVFLA</sequence>
<dbReference type="EMBL" id="FWWR01000017">
    <property type="protein sequence ID" value="SMB94296.1"/>
    <property type="molecule type" value="Genomic_DNA"/>
</dbReference>
<protein>
    <submittedName>
        <fullName evidence="2">CRISPR-associated protein Cas5t</fullName>
    </submittedName>
</protein>
<dbReference type="GO" id="GO:0051607">
    <property type="term" value="P:defense response to virus"/>
    <property type="evidence" value="ECO:0007669"/>
    <property type="project" value="UniProtKB-KW"/>
</dbReference>
<evidence type="ECO:0000256" key="1">
    <source>
        <dbReference type="ARBA" id="ARBA00023118"/>
    </source>
</evidence>